<proteinExistence type="predicted"/>
<feature type="transmembrane region" description="Helical" evidence="2">
    <location>
        <begin position="315"/>
        <end position="333"/>
    </location>
</feature>
<gene>
    <name evidence="3" type="ORF">H9630_01035</name>
</gene>
<comment type="caution">
    <text evidence="3">The sequence shown here is derived from an EMBL/GenBank/DDBJ whole genome shotgun (WGS) entry which is preliminary data.</text>
</comment>
<keyword evidence="2" id="KW-0812">Transmembrane</keyword>
<reference evidence="3 4" key="1">
    <citation type="submission" date="2020-08" db="EMBL/GenBank/DDBJ databases">
        <title>A Genomic Blueprint of the Chicken Gut Microbiome.</title>
        <authorList>
            <person name="Gilroy R."/>
            <person name="Ravi A."/>
            <person name="Getino M."/>
            <person name="Pursley I."/>
            <person name="Horton D.L."/>
            <person name="Alikhan N.-F."/>
            <person name="Baker D."/>
            <person name="Gharbi K."/>
            <person name="Hall N."/>
            <person name="Watson M."/>
            <person name="Adriaenssens E.M."/>
            <person name="Foster-Nyarko E."/>
            <person name="Jarju S."/>
            <person name="Secka A."/>
            <person name="Antonio M."/>
            <person name="Oren A."/>
            <person name="Chaudhuri R."/>
            <person name="La Ragione R.M."/>
            <person name="Hildebrand F."/>
            <person name="Pallen M.J."/>
        </authorList>
    </citation>
    <scope>NUCLEOTIDE SEQUENCE [LARGE SCALE GENOMIC DNA]</scope>
    <source>
        <strain evidence="3 4">Sa1BUA13</strain>
    </source>
</reference>
<name>A0ABR8W8P3_9BACL</name>
<accession>A0ABR8W8P3</accession>
<dbReference type="EMBL" id="JACSPU010000001">
    <property type="protein sequence ID" value="MBD8013385.1"/>
    <property type="molecule type" value="Genomic_DNA"/>
</dbReference>
<keyword evidence="1" id="KW-0175">Coiled coil</keyword>
<sequence>MEKHIFIKEKKRGKRMVANREEEPIYFEMEEIEGNMYEEFKGIVEEVSTTINQKILSSQVFKPLEETLKRYESQLPKIKNSIERAESVNKYLELTKANLSKDIASTIKIVSNQVIKDVVLLKLEEVLKKYETQTVNITKQSSGLKDVVIEMKKIENLMIATVNNAIENQIKEILEEKVLKRFDLIHNEFSKHLSFLNLSNKEAEGLLGNLETTRKNIHKDTIKSYEEISRSLNEYLSMELTGLYDKFGEQIAVIESNNQEFQNTTKFLNKTIENLQEKHELLVSKFSEADLKIEALKQQNSLAEQKMEASARKQLSLLIGIGLVNIGILISVFI</sequence>
<keyword evidence="2" id="KW-0472">Membrane</keyword>
<organism evidence="3 4">
    <name type="scientific">Planococcus wigleyi</name>
    <dbReference type="NCBI Taxonomy" id="2762216"/>
    <lineage>
        <taxon>Bacteria</taxon>
        <taxon>Bacillati</taxon>
        <taxon>Bacillota</taxon>
        <taxon>Bacilli</taxon>
        <taxon>Bacillales</taxon>
        <taxon>Caryophanaceae</taxon>
        <taxon>Planococcus</taxon>
    </lineage>
</organism>
<feature type="coiled-coil region" evidence="1">
    <location>
        <begin position="258"/>
        <end position="313"/>
    </location>
</feature>
<evidence type="ECO:0000256" key="2">
    <source>
        <dbReference type="SAM" id="Phobius"/>
    </source>
</evidence>
<keyword evidence="4" id="KW-1185">Reference proteome</keyword>
<evidence type="ECO:0000256" key="1">
    <source>
        <dbReference type="SAM" id="Coils"/>
    </source>
</evidence>
<protein>
    <submittedName>
        <fullName evidence="3">Uncharacterized protein</fullName>
    </submittedName>
</protein>
<evidence type="ECO:0000313" key="3">
    <source>
        <dbReference type="EMBL" id="MBD8013385.1"/>
    </source>
</evidence>
<dbReference type="Proteomes" id="UP000658980">
    <property type="component" value="Unassembled WGS sequence"/>
</dbReference>
<keyword evidence="2" id="KW-1133">Transmembrane helix</keyword>
<evidence type="ECO:0000313" key="4">
    <source>
        <dbReference type="Proteomes" id="UP000658980"/>
    </source>
</evidence>
<dbReference type="RefSeq" id="WP_191713638.1">
    <property type="nucleotide sequence ID" value="NZ_JACSPU010000001.1"/>
</dbReference>